<dbReference type="PANTHER" id="PTHR33265">
    <property type="entry name" value="AVR9/CF-9 RAPIDLY ELICITED PROTEIN-RELATED"/>
    <property type="match status" value="1"/>
</dbReference>
<dbReference type="EnsemblPlants" id="Kaladp0022s0171.1.v1.1">
    <property type="protein sequence ID" value="Kaladp0022s0171.1.v1.1.CDS.1"/>
    <property type="gene ID" value="Kaladp0022s0171.v1.1"/>
</dbReference>
<dbReference type="OMA" id="ANTAYPF"/>
<dbReference type="PANTHER" id="PTHR33265:SF26">
    <property type="entry name" value="OS06G0554600 PROTEIN"/>
    <property type="match status" value="1"/>
</dbReference>
<evidence type="ECO:0008006" key="4">
    <source>
        <dbReference type="Google" id="ProtNLM"/>
    </source>
</evidence>
<sequence>MTTKRLLLLGLGRAISKTCKLVLVDLEFLFRQGNTLAGKALHKLLKLRHSHHTAAALTCRPYDADDYLSSFISPRDYQFSCSSSPVIRRRSRSNNNHHCMRRRHKRRSGSSHHYYNGVCSVSAVLDLLNKGEVTMGEESPEVELPGFGKSPAAARQLRVTDSPFSLREEGGCGDERSGEVDKAAEEFIDRFYKELKMQRKMHRPPSVIIITERS</sequence>
<dbReference type="AlphaFoldDB" id="A0A7N0T574"/>
<dbReference type="Gramene" id="Kaladp0022s0171.1.v1.1">
    <property type="protein sequence ID" value="Kaladp0022s0171.1.v1.1.CDS.1"/>
    <property type="gene ID" value="Kaladp0022s0171.v1.1"/>
</dbReference>
<feature type="compositionally biased region" description="Basic residues" evidence="1">
    <location>
        <begin position="98"/>
        <end position="110"/>
    </location>
</feature>
<dbReference type="Pfam" id="PF05553">
    <property type="entry name" value="DUF761"/>
    <property type="match status" value="1"/>
</dbReference>
<feature type="region of interest" description="Disordered" evidence="1">
    <location>
        <begin position="92"/>
        <end position="111"/>
    </location>
</feature>
<protein>
    <recommendedName>
        <fullName evidence="4">Avr9/Cf-9 rapidly elicited protein</fullName>
    </recommendedName>
</protein>
<organism evidence="2 3">
    <name type="scientific">Kalanchoe fedtschenkoi</name>
    <name type="common">Lavender scallops</name>
    <name type="synonym">South American air plant</name>
    <dbReference type="NCBI Taxonomy" id="63787"/>
    <lineage>
        <taxon>Eukaryota</taxon>
        <taxon>Viridiplantae</taxon>
        <taxon>Streptophyta</taxon>
        <taxon>Embryophyta</taxon>
        <taxon>Tracheophyta</taxon>
        <taxon>Spermatophyta</taxon>
        <taxon>Magnoliopsida</taxon>
        <taxon>eudicotyledons</taxon>
        <taxon>Gunneridae</taxon>
        <taxon>Pentapetalae</taxon>
        <taxon>Saxifragales</taxon>
        <taxon>Crassulaceae</taxon>
        <taxon>Kalanchoe</taxon>
    </lineage>
</organism>
<accession>A0A7N0T574</accession>
<dbReference type="InterPro" id="IPR008480">
    <property type="entry name" value="DUF761_pln"/>
</dbReference>
<name>A0A7N0T574_KALFE</name>
<evidence type="ECO:0000313" key="2">
    <source>
        <dbReference type="EnsemblPlants" id="Kaladp0022s0171.1.v1.1.CDS.1"/>
    </source>
</evidence>
<dbReference type="Proteomes" id="UP000594263">
    <property type="component" value="Unplaced"/>
</dbReference>
<proteinExistence type="predicted"/>
<evidence type="ECO:0000313" key="3">
    <source>
        <dbReference type="Proteomes" id="UP000594263"/>
    </source>
</evidence>
<keyword evidence="3" id="KW-1185">Reference proteome</keyword>
<evidence type="ECO:0000256" key="1">
    <source>
        <dbReference type="SAM" id="MobiDB-lite"/>
    </source>
</evidence>
<reference evidence="2" key="1">
    <citation type="submission" date="2021-01" db="UniProtKB">
        <authorList>
            <consortium name="EnsemblPlants"/>
        </authorList>
    </citation>
    <scope>IDENTIFICATION</scope>
</reference>